<dbReference type="InterPro" id="IPR009057">
    <property type="entry name" value="Homeodomain-like_sf"/>
</dbReference>
<dbReference type="InterPro" id="IPR015495">
    <property type="entry name" value="Myb_TF_plants"/>
</dbReference>
<dbReference type="PANTHER" id="PTHR10641:SF1401">
    <property type="entry name" value="SANT_MYB DOMAIN, HOMEODOMAIN-LIKE PROTEIN-RELATED"/>
    <property type="match status" value="1"/>
</dbReference>
<reference evidence="6" key="2">
    <citation type="submission" date="2022-01" db="EMBL/GenBank/DDBJ databases">
        <authorList>
            <person name="Yamashiro T."/>
            <person name="Shiraishi A."/>
            <person name="Satake H."/>
            <person name="Nakayama K."/>
        </authorList>
    </citation>
    <scope>NUCLEOTIDE SEQUENCE</scope>
</reference>
<evidence type="ECO:0000256" key="2">
    <source>
        <dbReference type="ARBA" id="ARBA00023125"/>
    </source>
</evidence>
<keyword evidence="2" id="KW-0238">DNA-binding</keyword>
<comment type="caution">
    <text evidence="6">The sequence shown here is derived from an EMBL/GenBank/DDBJ whole genome shotgun (WGS) entry which is preliminary data.</text>
</comment>
<dbReference type="InterPro" id="IPR017930">
    <property type="entry name" value="Myb_dom"/>
</dbReference>
<dbReference type="Gene3D" id="1.10.10.60">
    <property type="entry name" value="Homeodomain-like"/>
    <property type="match status" value="1"/>
</dbReference>
<feature type="domain" description="HTH myb-type" evidence="5">
    <location>
        <begin position="9"/>
        <end position="49"/>
    </location>
</feature>
<dbReference type="CDD" id="cd00167">
    <property type="entry name" value="SANT"/>
    <property type="match status" value="1"/>
</dbReference>
<comment type="subcellular location">
    <subcellularLocation>
        <location evidence="1">Nucleus</location>
    </subcellularLocation>
</comment>
<dbReference type="InterPro" id="IPR001005">
    <property type="entry name" value="SANT/Myb"/>
</dbReference>
<name>A0ABQ5E189_9ASTR</name>
<evidence type="ECO:0000259" key="5">
    <source>
        <dbReference type="PROSITE" id="PS51294"/>
    </source>
</evidence>
<dbReference type="SUPFAM" id="SSF46689">
    <property type="entry name" value="Homeodomain-like"/>
    <property type="match status" value="1"/>
</dbReference>
<reference evidence="6" key="1">
    <citation type="journal article" date="2022" name="Int. J. Mol. Sci.">
        <title>Draft Genome of Tanacetum Coccineum: Genomic Comparison of Closely Related Tanacetum-Family Plants.</title>
        <authorList>
            <person name="Yamashiro T."/>
            <person name="Shiraishi A."/>
            <person name="Nakayama K."/>
            <person name="Satake H."/>
        </authorList>
    </citation>
    <scope>NUCLEOTIDE SEQUENCE</scope>
</reference>
<evidence type="ECO:0000256" key="3">
    <source>
        <dbReference type="ARBA" id="ARBA00023242"/>
    </source>
</evidence>
<evidence type="ECO:0000313" key="6">
    <source>
        <dbReference type="EMBL" id="GJT44553.1"/>
    </source>
</evidence>
<keyword evidence="7" id="KW-1185">Reference proteome</keyword>
<dbReference type="EMBL" id="BQNB010015823">
    <property type="protein sequence ID" value="GJT44553.1"/>
    <property type="molecule type" value="Genomic_DNA"/>
</dbReference>
<dbReference type="Proteomes" id="UP001151760">
    <property type="component" value="Unassembled WGS sequence"/>
</dbReference>
<organism evidence="6 7">
    <name type="scientific">Tanacetum coccineum</name>
    <dbReference type="NCBI Taxonomy" id="301880"/>
    <lineage>
        <taxon>Eukaryota</taxon>
        <taxon>Viridiplantae</taxon>
        <taxon>Streptophyta</taxon>
        <taxon>Embryophyta</taxon>
        <taxon>Tracheophyta</taxon>
        <taxon>Spermatophyta</taxon>
        <taxon>Magnoliopsida</taxon>
        <taxon>eudicotyledons</taxon>
        <taxon>Gunneridae</taxon>
        <taxon>Pentapetalae</taxon>
        <taxon>asterids</taxon>
        <taxon>campanulids</taxon>
        <taxon>Asterales</taxon>
        <taxon>Asteraceae</taxon>
        <taxon>Asteroideae</taxon>
        <taxon>Anthemideae</taxon>
        <taxon>Anthemidinae</taxon>
        <taxon>Tanacetum</taxon>
    </lineage>
</organism>
<keyword evidence="3" id="KW-0539">Nucleus</keyword>
<protein>
    <submittedName>
        <fullName evidence="6">Homeodomain-like protein</fullName>
    </submittedName>
</protein>
<evidence type="ECO:0000259" key="4">
    <source>
        <dbReference type="PROSITE" id="PS50090"/>
    </source>
</evidence>
<evidence type="ECO:0000256" key="1">
    <source>
        <dbReference type="ARBA" id="ARBA00004123"/>
    </source>
</evidence>
<dbReference type="PROSITE" id="PS51294">
    <property type="entry name" value="HTH_MYB"/>
    <property type="match status" value="1"/>
</dbReference>
<gene>
    <name evidence="6" type="ORF">Tco_0953268</name>
</gene>
<evidence type="ECO:0000313" key="7">
    <source>
        <dbReference type="Proteomes" id="UP001151760"/>
    </source>
</evidence>
<dbReference type="PANTHER" id="PTHR10641">
    <property type="entry name" value="MYB FAMILY TRANSCRIPTION FACTOR"/>
    <property type="match status" value="1"/>
</dbReference>
<feature type="domain" description="Myb-like" evidence="4">
    <location>
        <begin position="9"/>
        <end position="47"/>
    </location>
</feature>
<sequence>MVKTSYCDKHGVKKGAWSEEDNNKLRAYIERYGHLNWRLVPKFSGIRKTSFLLAWQEMERAAGITTFHPILSDISSLPGRHVAEVTYPGGLVARDKLKGKARQGFFSGRLSRATWWGPQVFSQTNMCHGG</sequence>
<dbReference type="PROSITE" id="PS50090">
    <property type="entry name" value="MYB_LIKE"/>
    <property type="match status" value="1"/>
</dbReference>
<accession>A0ABQ5E189</accession>
<proteinExistence type="predicted"/>